<dbReference type="OrthoDB" id="5427350at2759"/>
<dbReference type="Pfam" id="PF14269">
    <property type="entry name" value="Arylsulfotran_2"/>
    <property type="match status" value="1"/>
</dbReference>
<accession>A0A3D8QVU0</accession>
<gene>
    <name evidence="4" type="ORF">DSM5745_09550</name>
</gene>
<feature type="transmembrane region" description="Helical" evidence="2">
    <location>
        <begin position="601"/>
        <end position="625"/>
    </location>
</feature>
<keyword evidence="2" id="KW-1133">Transmembrane helix</keyword>
<dbReference type="PANTHER" id="PTHR35340:SF5">
    <property type="entry name" value="ASST-DOMAIN-CONTAINING PROTEIN"/>
    <property type="match status" value="1"/>
</dbReference>
<dbReference type="InterPro" id="IPR039535">
    <property type="entry name" value="ASST-like"/>
</dbReference>
<name>A0A3D8QVU0_9EURO</name>
<dbReference type="EMBL" id="PVWQ01000013">
    <property type="protein sequence ID" value="RDW65811.1"/>
    <property type="molecule type" value="Genomic_DNA"/>
</dbReference>
<proteinExistence type="predicted"/>
<organism evidence="4 5">
    <name type="scientific">Aspergillus mulundensis</name>
    <dbReference type="NCBI Taxonomy" id="1810919"/>
    <lineage>
        <taxon>Eukaryota</taxon>
        <taxon>Fungi</taxon>
        <taxon>Dikarya</taxon>
        <taxon>Ascomycota</taxon>
        <taxon>Pezizomycotina</taxon>
        <taxon>Eurotiomycetes</taxon>
        <taxon>Eurotiomycetidae</taxon>
        <taxon>Eurotiales</taxon>
        <taxon>Aspergillaceae</taxon>
        <taxon>Aspergillus</taxon>
        <taxon>Aspergillus subgen. Nidulantes</taxon>
    </lineage>
</organism>
<keyword evidence="5" id="KW-1185">Reference proteome</keyword>
<keyword evidence="2" id="KW-0812">Transmembrane</keyword>
<protein>
    <recommendedName>
        <fullName evidence="6">Arylsulfotransferase</fullName>
    </recommendedName>
</protein>
<keyword evidence="3" id="KW-0732">Signal</keyword>
<keyword evidence="2" id="KW-0472">Membrane</keyword>
<comment type="caution">
    <text evidence="4">The sequence shown here is derived from an EMBL/GenBank/DDBJ whole genome shotgun (WGS) entry which is preliminary data.</text>
</comment>
<evidence type="ECO:0000256" key="1">
    <source>
        <dbReference type="SAM" id="MobiDB-lite"/>
    </source>
</evidence>
<reference evidence="4 5" key="1">
    <citation type="journal article" date="2018" name="IMA Fungus">
        <title>IMA Genome-F 9: Draft genome sequence of Annulohypoxylon stygium, Aspergillus mulundensis, Berkeleyomyces basicola (syn. Thielaviopsis basicola), Ceratocystis smalleyi, two Cercospora beticola strains, Coleophoma cylindrospora, Fusarium fracticaudum, Phialophora cf. hyalina, and Morchella septimelata.</title>
        <authorList>
            <person name="Wingfield B.D."/>
            <person name="Bills G.F."/>
            <person name="Dong Y."/>
            <person name="Huang W."/>
            <person name="Nel W.J."/>
            <person name="Swalarsk-Parry B.S."/>
            <person name="Vaghefi N."/>
            <person name="Wilken P.M."/>
            <person name="An Z."/>
            <person name="de Beer Z.W."/>
            <person name="De Vos L."/>
            <person name="Chen L."/>
            <person name="Duong T.A."/>
            <person name="Gao Y."/>
            <person name="Hammerbacher A."/>
            <person name="Kikkert J.R."/>
            <person name="Li Y."/>
            <person name="Li H."/>
            <person name="Li K."/>
            <person name="Li Q."/>
            <person name="Liu X."/>
            <person name="Ma X."/>
            <person name="Naidoo K."/>
            <person name="Pethybridge S.J."/>
            <person name="Sun J."/>
            <person name="Steenkamp E.T."/>
            <person name="van der Nest M.A."/>
            <person name="van Wyk S."/>
            <person name="Wingfield M.J."/>
            <person name="Xiong C."/>
            <person name="Yue Q."/>
            <person name="Zhang X."/>
        </authorList>
    </citation>
    <scope>NUCLEOTIDE SEQUENCE [LARGE SCALE GENOMIC DNA]</scope>
    <source>
        <strain evidence="4 5">DSM 5745</strain>
    </source>
</reference>
<dbReference type="SUPFAM" id="SSF63829">
    <property type="entry name" value="Calcium-dependent phosphotriesterase"/>
    <property type="match status" value="1"/>
</dbReference>
<dbReference type="GeneID" id="38119920"/>
<evidence type="ECO:0000256" key="3">
    <source>
        <dbReference type="SAM" id="SignalP"/>
    </source>
</evidence>
<dbReference type="InterPro" id="IPR053143">
    <property type="entry name" value="Arylsulfate_ST"/>
</dbReference>
<dbReference type="PANTHER" id="PTHR35340">
    <property type="entry name" value="PQQ ENZYME REPEAT PROTEIN-RELATED"/>
    <property type="match status" value="1"/>
</dbReference>
<dbReference type="STRING" id="1810919.A0A3D8QVU0"/>
<dbReference type="RefSeq" id="XP_026599914.1">
    <property type="nucleotide sequence ID" value="XM_026751566.1"/>
</dbReference>
<dbReference type="Proteomes" id="UP000256690">
    <property type="component" value="Unassembled WGS sequence"/>
</dbReference>
<evidence type="ECO:0000256" key="2">
    <source>
        <dbReference type="SAM" id="Phobius"/>
    </source>
</evidence>
<dbReference type="AlphaFoldDB" id="A0A3D8QVU0"/>
<feature type="compositionally biased region" description="Acidic residues" evidence="1">
    <location>
        <begin position="650"/>
        <end position="661"/>
    </location>
</feature>
<evidence type="ECO:0000313" key="4">
    <source>
        <dbReference type="EMBL" id="RDW65811.1"/>
    </source>
</evidence>
<evidence type="ECO:0000313" key="5">
    <source>
        <dbReference type="Proteomes" id="UP000256690"/>
    </source>
</evidence>
<feature type="signal peptide" evidence="3">
    <location>
        <begin position="1"/>
        <end position="21"/>
    </location>
</feature>
<feature type="region of interest" description="Disordered" evidence="1">
    <location>
        <begin position="633"/>
        <end position="689"/>
    </location>
</feature>
<sequence>MVRRFIWECWTAALLASTARGDYVSTNYDSYNDGNLGHRPHLEFQTSSEYAPLLQVNIWKPDAISQTGSHIFLRHDGNNSSPLSSPLILDAHDLSAVYMNRTFNNVFGTRVQENFGKKYLTFWAGDKGNGIGDGYGLAYDDTYRLVYKISAQNINVHADLHEFAFTGNGTALVTGVNHIRVRGNVLSEKHGWNYVLPDDLELDILDGVFQEIDLETNEVLFDWRALDHVNPLDSFEPMGSGWDAYHINSIQKTQAGNYIISIRHTHSIYLIDGRTGSIIWTLGGRRNNFIEQPVSTSIKPSLLTMSWQHHARFVPGTNETQLTFFDNHAKITTHGECSTNCSRGLHIAINTTATPPNAQLLQQFTHPANLQAQSQGSVQPLDPSSSDLGNVFIGWGRCPTFTEHSASGETVLDVQFSPWHSDDIPDALDNYRAYKMDWVASPWWDPAIAVRKDTNGTLAAYVSWNGATEVRSWTIRGSDENGVTKEDGKSVLLATSRRAGFETRLTISPDEYKTDYRYIWAEALNASGNILRSSKVVDLDAADLPNDSHSAAVYADLGLSSTFSLSDTIAKSNNATTSASYNTTAAGQSAPQGHVRGLSKAAAALLGTGASVLALTIVSALVVYIRRRRRQQQRDGGYDSLPLKASDFELGSDVDEDEDRRDDDAAADGVTKCPRAGEEDKQALLSKPG</sequence>
<feature type="chain" id="PRO_5017768171" description="Arylsulfotransferase" evidence="3">
    <location>
        <begin position="22"/>
        <end position="689"/>
    </location>
</feature>
<evidence type="ECO:0008006" key="6">
    <source>
        <dbReference type="Google" id="ProtNLM"/>
    </source>
</evidence>